<accession>F9NSS1</accession>
<comment type="caution">
    <text evidence="1">The sequence shown here is derived from an EMBL/GenBank/DDBJ whole genome shotgun (WGS) entry which is preliminary data.</text>
</comment>
<proteinExistence type="predicted"/>
<sequence>MRMASATGSSVTLVTAVDVTTWNAILVESSSQESGQSTPDAAGYEVLHVWPAT</sequence>
<reference evidence="1 2" key="1">
    <citation type="submission" date="2011-07" db="EMBL/GenBank/DDBJ databases">
        <title>Genome Sequence of Propionibacterium acnes SK182B-JCVI.</title>
        <authorList>
            <person name="Durkin A.S."/>
            <person name="Madupu R."/>
            <person name="Hostetler J."/>
            <person name="Radune D."/>
            <person name="Torralba M."/>
            <person name="Methe B."/>
            <person name="Sutton G."/>
            <person name="Strausberg R.L."/>
            <person name="Nelson K.E."/>
        </authorList>
    </citation>
    <scope>NUCLEOTIDE SEQUENCE [LARGE SCALE GENOMIC DNA]</scope>
    <source>
        <strain evidence="1 2">SK182B-JCVI</strain>
    </source>
</reference>
<dbReference type="PATRIC" id="fig|1051006.4.peg.214"/>
<dbReference type="AlphaFoldDB" id="F9NSS1"/>
<dbReference type="EMBL" id="AFUN01000007">
    <property type="protein sequence ID" value="EGR97723.1"/>
    <property type="molecule type" value="Genomic_DNA"/>
</dbReference>
<name>F9NSS1_9ACTN</name>
<organism evidence="1 2">
    <name type="scientific">[Propionibacterium] namnetense SK182B-JCVI</name>
    <dbReference type="NCBI Taxonomy" id="1051006"/>
    <lineage>
        <taxon>Bacteria</taxon>
        <taxon>Bacillati</taxon>
        <taxon>Actinomycetota</taxon>
        <taxon>Actinomycetes</taxon>
        <taxon>Propionibacteriales</taxon>
        <taxon>Propionibacteriaceae</taxon>
        <taxon>Cutibacterium</taxon>
    </lineage>
</organism>
<evidence type="ECO:0000313" key="2">
    <source>
        <dbReference type="Proteomes" id="UP000007832"/>
    </source>
</evidence>
<evidence type="ECO:0000313" key="1">
    <source>
        <dbReference type="EMBL" id="EGR97723.1"/>
    </source>
</evidence>
<protein>
    <submittedName>
        <fullName evidence="1">Uncharacterized protein</fullName>
    </submittedName>
</protein>
<gene>
    <name evidence="1" type="ORF">HMPREF1162_0086</name>
</gene>
<dbReference type="Proteomes" id="UP000007832">
    <property type="component" value="Unassembled WGS sequence"/>
</dbReference>